<evidence type="ECO:0000313" key="1">
    <source>
        <dbReference type="EMBL" id="SKB28612.1"/>
    </source>
</evidence>
<dbReference type="SUPFAM" id="SSF51430">
    <property type="entry name" value="NAD(P)-linked oxidoreductase"/>
    <property type="match status" value="1"/>
</dbReference>
<reference evidence="2" key="1">
    <citation type="submission" date="2017-02" db="EMBL/GenBank/DDBJ databases">
        <authorList>
            <person name="Varghese N."/>
            <person name="Submissions S."/>
        </authorList>
    </citation>
    <scope>NUCLEOTIDE SEQUENCE [LARGE SCALE GENOMIC DNA]</scope>
    <source>
        <strain evidence="2">UM2</strain>
    </source>
</reference>
<evidence type="ECO:0000313" key="2">
    <source>
        <dbReference type="Proteomes" id="UP000189818"/>
    </source>
</evidence>
<protein>
    <submittedName>
        <fullName evidence="1">Aldo/keto reductase family protein</fullName>
    </submittedName>
</protein>
<dbReference type="InterPro" id="IPR036812">
    <property type="entry name" value="NAD(P)_OxRdtase_dom_sf"/>
</dbReference>
<organism evidence="1 2">
    <name type="scientific">Rhizorhabdus histidinilytica</name>
    <dbReference type="NCBI Taxonomy" id="439228"/>
    <lineage>
        <taxon>Bacteria</taxon>
        <taxon>Pseudomonadati</taxon>
        <taxon>Pseudomonadota</taxon>
        <taxon>Alphaproteobacteria</taxon>
        <taxon>Sphingomonadales</taxon>
        <taxon>Sphingomonadaceae</taxon>
        <taxon>Rhizorhabdus</taxon>
    </lineage>
</organism>
<dbReference type="Proteomes" id="UP000189818">
    <property type="component" value="Unassembled WGS sequence"/>
</dbReference>
<name>A0A1T5A0V5_9SPHN</name>
<dbReference type="Gene3D" id="3.20.20.100">
    <property type="entry name" value="NADP-dependent oxidoreductase domain"/>
    <property type="match status" value="1"/>
</dbReference>
<keyword evidence="2" id="KW-1185">Reference proteome</keyword>
<dbReference type="AlphaFoldDB" id="A0A1T5A0V5"/>
<dbReference type="EMBL" id="FUYM01000001">
    <property type="protein sequence ID" value="SKB28612.1"/>
    <property type="molecule type" value="Genomic_DNA"/>
</dbReference>
<accession>A0A1T5A0V5</accession>
<proteinExistence type="predicted"/>
<gene>
    <name evidence="1" type="ORF">SAMN06295920_101457</name>
</gene>
<sequence>MQAGTVPIPGTRRIRYLEENIAAADITLSADELAALEQAAPFGAAAGERYSPGMLATLGH</sequence>
<dbReference type="STRING" id="439228.SAMN06295920_101457"/>